<dbReference type="InterPro" id="IPR000157">
    <property type="entry name" value="TIR_dom"/>
</dbReference>
<proteinExistence type="predicted"/>
<keyword evidence="3" id="KW-1185">Reference proteome</keyword>
<organism evidence="2 3">
    <name type="scientific">Methylomonas koyamae</name>
    <dbReference type="NCBI Taxonomy" id="702114"/>
    <lineage>
        <taxon>Bacteria</taxon>
        <taxon>Pseudomonadati</taxon>
        <taxon>Pseudomonadota</taxon>
        <taxon>Gammaproteobacteria</taxon>
        <taxon>Methylococcales</taxon>
        <taxon>Methylococcaceae</taxon>
        <taxon>Methylomonas</taxon>
    </lineage>
</organism>
<dbReference type="STRING" id="702114.A1355_12770"/>
<accession>A0A177NA44</accession>
<evidence type="ECO:0000313" key="2">
    <source>
        <dbReference type="EMBL" id="OAI14089.1"/>
    </source>
</evidence>
<evidence type="ECO:0000313" key="3">
    <source>
        <dbReference type="Proteomes" id="UP000077628"/>
    </source>
</evidence>
<feature type="domain" description="TIR" evidence="1">
    <location>
        <begin position="4"/>
        <end position="134"/>
    </location>
</feature>
<sequence length="140" mass="16550">MSDYPIHAYLSYRCKLQRDIDARNKLKAICEMQGIKLVYDEDETKEGDSLIEFMDDLTSARFVFLFLSPEYFQSAYTLYELVNINEWAEIEQRFILPIRISPAMTTYQWTAAKTYFENNDAIRNEFKRLLKAQDQSTGDL</sequence>
<dbReference type="GO" id="GO:0007165">
    <property type="term" value="P:signal transduction"/>
    <property type="evidence" value="ECO:0007669"/>
    <property type="project" value="InterPro"/>
</dbReference>
<dbReference type="Gene3D" id="3.40.50.10140">
    <property type="entry name" value="Toll/interleukin-1 receptor homology (TIR) domain"/>
    <property type="match status" value="1"/>
</dbReference>
<dbReference type="Proteomes" id="UP000077628">
    <property type="component" value="Unassembled WGS sequence"/>
</dbReference>
<dbReference type="InterPro" id="IPR035897">
    <property type="entry name" value="Toll_tir_struct_dom_sf"/>
</dbReference>
<dbReference type="RefSeq" id="WP_064031096.1">
    <property type="nucleotide sequence ID" value="NZ_LUUK01000204.1"/>
</dbReference>
<comment type="caution">
    <text evidence="2">The sequence shown here is derived from an EMBL/GenBank/DDBJ whole genome shotgun (WGS) entry which is preliminary data.</text>
</comment>
<evidence type="ECO:0000259" key="1">
    <source>
        <dbReference type="PROSITE" id="PS50104"/>
    </source>
</evidence>
<dbReference type="PROSITE" id="PS50104">
    <property type="entry name" value="TIR"/>
    <property type="match status" value="1"/>
</dbReference>
<name>A0A177NA44_9GAMM</name>
<dbReference type="EMBL" id="LUUK01000204">
    <property type="protein sequence ID" value="OAI14089.1"/>
    <property type="molecule type" value="Genomic_DNA"/>
</dbReference>
<dbReference type="SMART" id="SM00255">
    <property type="entry name" value="TIR"/>
    <property type="match status" value="1"/>
</dbReference>
<dbReference type="SUPFAM" id="SSF52200">
    <property type="entry name" value="Toll/Interleukin receptor TIR domain"/>
    <property type="match status" value="1"/>
</dbReference>
<protein>
    <recommendedName>
        <fullName evidence="1">TIR domain-containing protein</fullName>
    </recommendedName>
</protein>
<dbReference type="Pfam" id="PF13676">
    <property type="entry name" value="TIR_2"/>
    <property type="match status" value="1"/>
</dbReference>
<gene>
    <name evidence="2" type="ORF">A1355_12770</name>
</gene>
<dbReference type="AlphaFoldDB" id="A0A177NA44"/>
<reference evidence="3" key="1">
    <citation type="submission" date="2016-03" db="EMBL/GenBank/DDBJ databases">
        <authorList>
            <person name="Heylen K."/>
            <person name="De Vos P."/>
            <person name="Vekeman B."/>
        </authorList>
    </citation>
    <scope>NUCLEOTIDE SEQUENCE [LARGE SCALE GENOMIC DNA]</scope>
    <source>
        <strain evidence="3">R-45383</strain>
    </source>
</reference>